<dbReference type="PANTHER" id="PTHR24104">
    <property type="entry name" value="E3 UBIQUITIN-PROTEIN LIGASE NHLRC1-RELATED"/>
    <property type="match status" value="1"/>
</dbReference>
<dbReference type="InterPro" id="IPR013320">
    <property type="entry name" value="ConA-like_dom_sf"/>
</dbReference>
<feature type="transmembrane region" description="Helical" evidence="4">
    <location>
        <begin position="255"/>
        <end position="280"/>
    </location>
</feature>
<gene>
    <name evidence="6" type="ORF">NSIN_20002</name>
</gene>
<keyword evidence="7" id="KW-1185">Reference proteome</keyword>
<organism evidence="6 7">
    <name type="scientific">Nitrosotalea sinensis</name>
    <dbReference type="NCBI Taxonomy" id="1499975"/>
    <lineage>
        <taxon>Archaea</taxon>
        <taxon>Nitrososphaerota</taxon>
        <taxon>Nitrososphaeria</taxon>
        <taxon>Nitrosotaleales</taxon>
        <taxon>Nitrosotaleaceae</taxon>
        <taxon>Nitrosotalea</taxon>
    </lineage>
</organism>
<dbReference type="Gene3D" id="2.60.120.200">
    <property type="match status" value="1"/>
</dbReference>
<keyword evidence="3" id="KW-1015">Disulfide bond</keyword>
<keyword evidence="1" id="KW-0732">Signal</keyword>
<keyword evidence="4" id="KW-0812">Transmembrane</keyword>
<dbReference type="Gene3D" id="2.120.10.30">
    <property type="entry name" value="TolB, C-terminal domain"/>
    <property type="match status" value="1"/>
</dbReference>
<dbReference type="EMBL" id="FRFC01000003">
    <property type="protein sequence ID" value="SHO43304.1"/>
    <property type="molecule type" value="Genomic_DNA"/>
</dbReference>
<feature type="domain" description="LamG-like jellyroll fold" evidence="5">
    <location>
        <begin position="432"/>
        <end position="583"/>
    </location>
</feature>
<dbReference type="PANTHER" id="PTHR24104:SF25">
    <property type="entry name" value="PROTEIN LIN-41"/>
    <property type="match status" value="1"/>
</dbReference>
<keyword evidence="6" id="KW-0456">Lyase</keyword>
<dbReference type="SUPFAM" id="SSF49899">
    <property type="entry name" value="Concanavalin A-like lectins/glucanases"/>
    <property type="match status" value="1"/>
</dbReference>
<dbReference type="GO" id="GO:0008270">
    <property type="term" value="F:zinc ion binding"/>
    <property type="evidence" value="ECO:0007669"/>
    <property type="project" value="UniProtKB-KW"/>
</dbReference>
<evidence type="ECO:0000256" key="3">
    <source>
        <dbReference type="ARBA" id="ARBA00023157"/>
    </source>
</evidence>
<reference evidence="7" key="1">
    <citation type="submission" date="2016-12" db="EMBL/GenBank/DDBJ databases">
        <authorList>
            <person name="Herbold C."/>
        </authorList>
    </citation>
    <scope>NUCLEOTIDE SEQUENCE [LARGE SCALE GENOMIC DNA]</scope>
</reference>
<keyword evidence="4" id="KW-1133">Transmembrane helix</keyword>
<evidence type="ECO:0000259" key="5">
    <source>
        <dbReference type="SMART" id="SM00560"/>
    </source>
</evidence>
<dbReference type="InterPro" id="IPR050952">
    <property type="entry name" value="TRIM-NHL_E3_ligases"/>
</dbReference>
<keyword evidence="2" id="KW-0677">Repeat</keyword>
<evidence type="ECO:0000313" key="6">
    <source>
        <dbReference type="EMBL" id="SHO43304.1"/>
    </source>
</evidence>
<protein>
    <submittedName>
        <fullName evidence="6">Putative Peptidylamidoglycolate lyase</fullName>
        <ecNumber evidence="6">4.3.2.5</ecNumber>
    </submittedName>
</protein>
<dbReference type="Gene3D" id="2.40.10.500">
    <property type="match status" value="1"/>
</dbReference>
<dbReference type="GO" id="GO:0004598">
    <property type="term" value="F:peptidylamidoglycolate lyase activity"/>
    <property type="evidence" value="ECO:0007669"/>
    <property type="project" value="UniProtKB-EC"/>
</dbReference>
<name>A0A2H1EEZ8_9ARCH</name>
<dbReference type="Proteomes" id="UP000232412">
    <property type="component" value="Unassembled WGS sequence"/>
</dbReference>
<evidence type="ECO:0000313" key="7">
    <source>
        <dbReference type="Proteomes" id="UP000232412"/>
    </source>
</evidence>
<dbReference type="PROSITE" id="PS51125">
    <property type="entry name" value="NHL"/>
    <property type="match status" value="4"/>
</dbReference>
<dbReference type="SMART" id="SM00560">
    <property type="entry name" value="LamGL"/>
    <property type="match status" value="1"/>
</dbReference>
<proteinExistence type="predicted"/>
<dbReference type="Pfam" id="PF13385">
    <property type="entry name" value="Laminin_G_3"/>
    <property type="match status" value="1"/>
</dbReference>
<dbReference type="InterPro" id="IPR001258">
    <property type="entry name" value="NHL_repeat"/>
</dbReference>
<evidence type="ECO:0000256" key="4">
    <source>
        <dbReference type="SAM" id="Phobius"/>
    </source>
</evidence>
<sequence>MQFYQFNKTQGGTTLQLKIISLFVIFLLVISSLSAASADNVVGSDNSKQIPFGNSISMQSSEQHVSKSYQISLSENIGMSENHGKQNNPSNQPPTINNHIVSLSENIGLVENNNSKIVLTIAKQNLNEKMITDRLGSKRLKNQKISNDLQNISWLGSQSTTSLFGFDTKYVGQFYGIQNISILHNSYTIISNSFVTLENDLSVFSSSSANEIIKFAHVTSDPKNPTILILLIPLSGYILLRSEGNKFRTPQIKQILSFCFVVIIISSIVVTPLSISPIFLGTVYAEETNSTVSPSFQYSNATHLLPSFQYSNSTVSPSFQYSNATHLLPSFQYSNSTVSPSFQYSNATHLLPSFQYSNSTQPVATNPTKSVNQTTGTPSLPNATKSWQFNLGAQNSTTTGYAKIRNDTGIVSLKLTGTGYLSENVNSTRNLSNFTISSWVKPDYSQGSPQFTIVSKENQFILAINNVLPPQKIAIFSIFDGVKWNTVNSTLPIGENWTNIAATFNGTSISIYVNGTLQSTAHISGVPYIAINGKLETKTVDNLSSNADVIIGAYLNTLRGHSTNEFSGSIQSVKLYDSLLSQEQIAHLGSVNNNPLNLNAVSLGQKTTNSTISFQYSNSTMSFQYSNATQPLLPTNSTLDNTTIVTDLTLKHAPIQINKPVTWTQNVTLSNQTDKVAVELPQDAKITKIEAINSTHVSTVYSSNATLSQTNAPLSGLAGISNNTDIKKVKASKLEFVNDTNNTQMDSATKSVTINNDTTPIASLSDLPGSVQKNKPTKLILVNDTAQKYNIQFTTPAPYTVEKDVSTKSTFDKLVTVEHNSTLHYTNVTSFSNISEDLVKKGVPFKLYWLINGSKTDVTHDPRFNVKLVDTNGNGIADQMQWTVPKLSAQDFEIQAQINVINVQSYPIQGGNWTVYFTTTGTADLNITGINGTQFGNATPADLQFLLLNNGTTGLNVTRQGNSIIYHNYSSNQTGYETSHVITFGKHHLMFQFGDSVAYANNNAAMSSPISANIPLSITFDSSNDFIYSNNGYVAISNSNGVLQHNSTGLSYFGVAVNSTGYTYAVNTNTNQIDIYNSAWTVVGNIGTGVSGNGNNQFSSPTGIAIDSSNNIYVADTGNDRVQEFDTHGNYLRTFGSSGTGTGQFLGPMGVAVNGTGYVYVTDAGNDRVEIFDSSATYKSSFGSTGNGNTQFNSPTGIAIDKIFNNVYVADVQNDRVQKFDKNGNYIQTLTNSLDGPISVAVDSNNYVYVADSNNNAIKQFQTDYKPPQDSLGLNAVVAVHISIKNLQDSLGLNDNTVNPHVSSQTKPLSDSLGLNDNTVNPHVSSQECSRLTHTQRQYSQCTKYTHKITLRFPITQ</sequence>
<dbReference type="Pfam" id="PF01436">
    <property type="entry name" value="NHL"/>
    <property type="match status" value="1"/>
</dbReference>
<dbReference type="InterPro" id="IPR011042">
    <property type="entry name" value="6-blade_b-propeller_TolB-like"/>
</dbReference>
<accession>A0A2H1EEZ8</accession>
<keyword evidence="4" id="KW-0472">Membrane</keyword>
<dbReference type="EC" id="4.3.2.5" evidence="6"/>
<dbReference type="InterPro" id="IPR006558">
    <property type="entry name" value="LamG-like"/>
</dbReference>
<evidence type="ECO:0000256" key="2">
    <source>
        <dbReference type="ARBA" id="ARBA00022737"/>
    </source>
</evidence>
<dbReference type="SUPFAM" id="SSF101898">
    <property type="entry name" value="NHL repeat"/>
    <property type="match status" value="1"/>
</dbReference>
<dbReference type="Pfam" id="PF17170">
    <property type="entry name" value="DUF5128"/>
    <property type="match status" value="1"/>
</dbReference>
<evidence type="ECO:0000256" key="1">
    <source>
        <dbReference type="ARBA" id="ARBA00022729"/>
    </source>
</evidence>